<dbReference type="InterPro" id="IPR029045">
    <property type="entry name" value="ClpP/crotonase-like_dom_sf"/>
</dbReference>
<dbReference type="AlphaFoldDB" id="A0A0P1FKD5"/>
<gene>
    <name evidence="1" type="ORF">THS5294_02933</name>
</gene>
<protein>
    <recommendedName>
        <fullName evidence="3">Clp protease</fullName>
    </recommendedName>
</protein>
<evidence type="ECO:0000313" key="2">
    <source>
        <dbReference type="Proteomes" id="UP000051298"/>
    </source>
</evidence>
<dbReference type="Proteomes" id="UP000051298">
    <property type="component" value="Unassembled WGS sequence"/>
</dbReference>
<dbReference type="EMBL" id="CYRX01000032">
    <property type="protein sequence ID" value="CUH61622.1"/>
    <property type="molecule type" value="Genomic_DNA"/>
</dbReference>
<organism evidence="1 2">
    <name type="scientific">Thalassobacter stenotrophicus</name>
    <dbReference type="NCBI Taxonomy" id="266809"/>
    <lineage>
        <taxon>Bacteria</taxon>
        <taxon>Pseudomonadati</taxon>
        <taxon>Pseudomonadota</taxon>
        <taxon>Alphaproteobacteria</taxon>
        <taxon>Rhodobacterales</taxon>
        <taxon>Roseobacteraceae</taxon>
        <taxon>Thalassobacter</taxon>
    </lineage>
</organism>
<dbReference type="SUPFAM" id="SSF52096">
    <property type="entry name" value="ClpP/crotonase"/>
    <property type="match status" value="1"/>
</dbReference>
<accession>A0A0P1FKD5</accession>
<proteinExistence type="predicted"/>
<evidence type="ECO:0008006" key="3">
    <source>
        <dbReference type="Google" id="ProtNLM"/>
    </source>
</evidence>
<sequence length="263" mass="29115">MYRIFQNSRFLTIGNWLKLVLAVQLVIVGLLIAADVSMRWEFAGTSPKLSIESPVSPGDQVRKYQPVLPRVETPDTDLDHTIDLAADQPTRLVFSIHQSSDLNSVLHMHGEIAQGDANRFSAYLETLASPPEVIAVNSTGGIVDEALQIGRIIREQEFNTQLSALEICLSACPYILAGGIERRVSREGIVGLHQHYYETPGFMPVFLAVENIQRGQGRTMAHLIEMGIDPGVMIHSLTTPPNDIYVLVEDELIQSQMATQIVE</sequence>
<reference evidence="1 2" key="1">
    <citation type="submission" date="2015-09" db="EMBL/GenBank/DDBJ databases">
        <authorList>
            <consortium name="Swine Surveillance"/>
        </authorList>
    </citation>
    <scope>NUCLEOTIDE SEQUENCE [LARGE SCALE GENOMIC DNA]</scope>
    <source>
        <strain evidence="1 2">CECT 5294</strain>
    </source>
</reference>
<evidence type="ECO:0000313" key="1">
    <source>
        <dbReference type="EMBL" id="CUH61622.1"/>
    </source>
</evidence>
<dbReference type="RefSeq" id="WP_072936816.1">
    <property type="nucleotide sequence ID" value="NZ_CYRX01000032.1"/>
</dbReference>
<dbReference type="Gene3D" id="3.90.226.10">
    <property type="entry name" value="2-enoyl-CoA Hydratase, Chain A, domain 1"/>
    <property type="match status" value="1"/>
</dbReference>
<name>A0A0P1FKD5_9RHOB</name>